<comment type="caution">
    <text evidence="6">The sequence shown here is derived from an EMBL/GenBank/DDBJ whole genome shotgun (WGS) entry which is preliminary data.</text>
</comment>
<dbReference type="Gene3D" id="3.20.20.370">
    <property type="entry name" value="Glycoside hydrolase/deacetylase"/>
    <property type="match status" value="1"/>
</dbReference>
<keyword evidence="4" id="KW-0812">Transmembrane</keyword>
<evidence type="ECO:0000313" key="7">
    <source>
        <dbReference type="Proteomes" id="UP000576393"/>
    </source>
</evidence>
<dbReference type="Proteomes" id="UP000576393">
    <property type="component" value="Unassembled WGS sequence"/>
</dbReference>
<sequence length="378" mass="41709">MRSLTPFAQVIMLVNVLVVAVAVVALLVLPPATTPVADWTRGRATDSPSAAPDPSGSPGSAESADPALPSVELPPPVPATPEFARQVGANEAGMVPVLMYHRIVAKRAASIDRTPAQLRKELERLAEDDYVPVTAREFVTGRMDIPAGKHPVVLTFDDGHSSHFALDDSGAPVKDTAVGVIYDVARRYPGFRPVATFWVNREPFGLRAEKDQKRAVDWLASHGFEVANHTWRHPYLPAMPKKKVAEQLARTERLLGRLGVGPSETLALPYGAMPRKRSIVQAGKWDGVTYRFKGVFLAGAQPSESPFTKGYDWRAIQRIQSNGKKGECRRWCSQYWLEWLRDHPDRRYTADGDPAHISVPKGLRGKISSRNRGRVIVY</sequence>
<accession>A0A852USZ2</accession>
<evidence type="ECO:0000256" key="1">
    <source>
        <dbReference type="ARBA" id="ARBA00004613"/>
    </source>
</evidence>
<gene>
    <name evidence="6" type="ORF">HDA43_000765</name>
</gene>
<evidence type="ECO:0000259" key="5">
    <source>
        <dbReference type="PROSITE" id="PS51677"/>
    </source>
</evidence>
<proteinExistence type="predicted"/>
<protein>
    <submittedName>
        <fullName evidence="6">Peptidoglycan/xylan/chitin deacetylase (PgdA/CDA1 family)</fullName>
    </submittedName>
</protein>
<feature type="domain" description="NodB homology" evidence="5">
    <location>
        <begin position="150"/>
        <end position="378"/>
    </location>
</feature>
<dbReference type="GO" id="GO:0016810">
    <property type="term" value="F:hydrolase activity, acting on carbon-nitrogen (but not peptide) bonds"/>
    <property type="evidence" value="ECO:0007669"/>
    <property type="project" value="InterPro"/>
</dbReference>
<keyword evidence="4" id="KW-0472">Membrane</keyword>
<dbReference type="EMBL" id="JACCCO010000001">
    <property type="protein sequence ID" value="NYF38606.1"/>
    <property type="molecule type" value="Genomic_DNA"/>
</dbReference>
<keyword evidence="7" id="KW-1185">Reference proteome</keyword>
<feature type="transmembrane region" description="Helical" evidence="4">
    <location>
        <begin position="7"/>
        <end position="29"/>
    </location>
</feature>
<name>A0A852USZ2_9ACTN</name>
<dbReference type="RefSeq" id="WP_312872966.1">
    <property type="nucleotide sequence ID" value="NZ_JACCCO010000001.1"/>
</dbReference>
<keyword evidence="4" id="KW-1133">Transmembrane helix</keyword>
<keyword evidence="2" id="KW-0732">Signal</keyword>
<dbReference type="AlphaFoldDB" id="A0A852USZ2"/>
<dbReference type="GO" id="GO:0005576">
    <property type="term" value="C:extracellular region"/>
    <property type="evidence" value="ECO:0007669"/>
    <property type="project" value="UniProtKB-SubCell"/>
</dbReference>
<feature type="compositionally biased region" description="Low complexity" evidence="3">
    <location>
        <begin position="46"/>
        <end position="67"/>
    </location>
</feature>
<evidence type="ECO:0000256" key="3">
    <source>
        <dbReference type="SAM" id="MobiDB-lite"/>
    </source>
</evidence>
<dbReference type="SUPFAM" id="SSF88713">
    <property type="entry name" value="Glycoside hydrolase/deacetylase"/>
    <property type="match status" value="1"/>
</dbReference>
<evidence type="ECO:0000256" key="4">
    <source>
        <dbReference type="SAM" id="Phobius"/>
    </source>
</evidence>
<comment type="subcellular location">
    <subcellularLocation>
        <location evidence="1">Secreted</location>
    </subcellularLocation>
</comment>
<dbReference type="InterPro" id="IPR002509">
    <property type="entry name" value="NODB_dom"/>
</dbReference>
<evidence type="ECO:0000313" key="6">
    <source>
        <dbReference type="EMBL" id="NYF38606.1"/>
    </source>
</evidence>
<dbReference type="InterPro" id="IPR011330">
    <property type="entry name" value="Glyco_hydro/deAcase_b/a-brl"/>
</dbReference>
<dbReference type="InterPro" id="IPR051398">
    <property type="entry name" value="Polysacch_Deacetylase"/>
</dbReference>
<dbReference type="GO" id="GO:0005975">
    <property type="term" value="P:carbohydrate metabolic process"/>
    <property type="evidence" value="ECO:0007669"/>
    <property type="project" value="InterPro"/>
</dbReference>
<dbReference type="PROSITE" id="PS51677">
    <property type="entry name" value="NODB"/>
    <property type="match status" value="1"/>
</dbReference>
<dbReference type="PANTHER" id="PTHR34216">
    <property type="match status" value="1"/>
</dbReference>
<evidence type="ECO:0000256" key="2">
    <source>
        <dbReference type="ARBA" id="ARBA00022729"/>
    </source>
</evidence>
<feature type="region of interest" description="Disordered" evidence="3">
    <location>
        <begin position="37"/>
        <end position="82"/>
    </location>
</feature>
<dbReference type="PANTHER" id="PTHR34216:SF3">
    <property type="entry name" value="POLY-BETA-1,6-N-ACETYL-D-GLUCOSAMINE N-DEACETYLASE"/>
    <property type="match status" value="1"/>
</dbReference>
<reference evidence="6 7" key="1">
    <citation type="submission" date="2020-07" db="EMBL/GenBank/DDBJ databases">
        <title>Sequencing the genomes of 1000 actinobacteria strains.</title>
        <authorList>
            <person name="Klenk H.-P."/>
        </authorList>
    </citation>
    <scope>NUCLEOTIDE SEQUENCE [LARGE SCALE GENOMIC DNA]</scope>
    <source>
        <strain evidence="6 7">DSM 45763</strain>
    </source>
</reference>
<organism evidence="6 7">
    <name type="scientific">Streptosporangium sandarakinum</name>
    <dbReference type="NCBI Taxonomy" id="1260955"/>
    <lineage>
        <taxon>Bacteria</taxon>
        <taxon>Bacillati</taxon>
        <taxon>Actinomycetota</taxon>
        <taxon>Actinomycetes</taxon>
        <taxon>Streptosporangiales</taxon>
        <taxon>Streptosporangiaceae</taxon>
        <taxon>Streptosporangium</taxon>
    </lineage>
</organism>
<dbReference type="Pfam" id="PF01522">
    <property type="entry name" value="Polysacc_deac_1"/>
    <property type="match status" value="1"/>
</dbReference>